<keyword evidence="1" id="KW-0812">Transmembrane</keyword>
<organism evidence="2 3">
    <name type="scientific">Paraglaciecola agarilytica NO2</name>
    <dbReference type="NCBI Taxonomy" id="1125747"/>
    <lineage>
        <taxon>Bacteria</taxon>
        <taxon>Pseudomonadati</taxon>
        <taxon>Pseudomonadota</taxon>
        <taxon>Gammaproteobacteria</taxon>
        <taxon>Alteromonadales</taxon>
        <taxon>Alteromonadaceae</taxon>
        <taxon>Paraglaciecola</taxon>
    </lineage>
</organism>
<accession>A0ABQ0I213</accession>
<sequence>MFEIQGILVFSLLGSFTGTYAPALAHLARTNAKERINAVCLRALCAASLALMIYFTNKSIEYNVFSETYIYIVAFCLGASVTPRAEQLLKPLLKKALKYAGLL</sequence>
<keyword evidence="3" id="KW-1185">Reference proteome</keyword>
<keyword evidence="1" id="KW-1133">Transmembrane helix</keyword>
<evidence type="ECO:0000313" key="2">
    <source>
        <dbReference type="EMBL" id="GAC03353.1"/>
    </source>
</evidence>
<feature type="transmembrane region" description="Helical" evidence="1">
    <location>
        <begin position="39"/>
        <end position="56"/>
    </location>
</feature>
<reference evidence="2 3" key="1">
    <citation type="journal article" date="2014" name="Environ. Microbiol.">
        <title>Comparative genomics of the marine bacterial genus Glaciecola reveals the high degree of genomic diversity and genomic characteristic for cold adaptation.</title>
        <authorList>
            <person name="Qin Q.L."/>
            <person name="Xie B.B."/>
            <person name="Yu Y."/>
            <person name="Shu Y.L."/>
            <person name="Rong J.C."/>
            <person name="Zhang Y.J."/>
            <person name="Zhao D.L."/>
            <person name="Chen X.L."/>
            <person name="Zhang X.Y."/>
            <person name="Chen B."/>
            <person name="Zhou B.C."/>
            <person name="Zhang Y.Z."/>
        </authorList>
    </citation>
    <scope>NUCLEOTIDE SEQUENCE [LARGE SCALE GENOMIC DNA]</scope>
    <source>
        <strain evidence="2 3">NO2</strain>
    </source>
</reference>
<name>A0ABQ0I213_9ALTE</name>
<proteinExistence type="predicted"/>
<dbReference type="Proteomes" id="UP000008372">
    <property type="component" value="Unassembled WGS sequence"/>
</dbReference>
<feature type="transmembrane region" description="Helical" evidence="1">
    <location>
        <begin position="6"/>
        <end position="27"/>
    </location>
</feature>
<dbReference type="RefSeq" id="WP_008302182.1">
    <property type="nucleotide sequence ID" value="NZ_BAEK01000007.1"/>
</dbReference>
<evidence type="ECO:0000256" key="1">
    <source>
        <dbReference type="SAM" id="Phobius"/>
    </source>
</evidence>
<evidence type="ECO:0000313" key="3">
    <source>
        <dbReference type="Proteomes" id="UP000008372"/>
    </source>
</evidence>
<gene>
    <name evidence="2" type="ORF">GAGA_0488</name>
</gene>
<dbReference type="EMBL" id="BAEK01000007">
    <property type="protein sequence ID" value="GAC03353.1"/>
    <property type="molecule type" value="Genomic_DNA"/>
</dbReference>
<keyword evidence="1" id="KW-0472">Membrane</keyword>
<comment type="caution">
    <text evidence="2">The sequence shown here is derived from an EMBL/GenBank/DDBJ whole genome shotgun (WGS) entry which is preliminary data.</text>
</comment>
<protein>
    <submittedName>
        <fullName evidence="2">Uncharacterized protein</fullName>
    </submittedName>
</protein>